<dbReference type="RefSeq" id="WP_184000520.1">
    <property type="nucleotide sequence ID" value="NZ_JACIEH010000005.1"/>
</dbReference>
<evidence type="ECO:0000259" key="2">
    <source>
        <dbReference type="Pfam" id="PF03413"/>
    </source>
</evidence>
<accession>A0A7W6NZ95</accession>
<feature type="domain" description="PepSY" evidence="2">
    <location>
        <begin position="33"/>
        <end position="91"/>
    </location>
</feature>
<dbReference type="AlphaFoldDB" id="A0A7W6NZ95"/>
<reference evidence="3 4" key="1">
    <citation type="submission" date="2020-08" db="EMBL/GenBank/DDBJ databases">
        <title>Genomic Encyclopedia of Type Strains, Phase IV (KMG-IV): sequencing the most valuable type-strain genomes for metagenomic binning, comparative biology and taxonomic classification.</title>
        <authorList>
            <person name="Goeker M."/>
        </authorList>
    </citation>
    <scope>NUCLEOTIDE SEQUENCE [LARGE SCALE GENOMIC DNA]</scope>
    <source>
        <strain evidence="3 4">DSM 101806</strain>
    </source>
</reference>
<feature type="chain" id="PRO_5031439977" evidence="1">
    <location>
        <begin position="24"/>
        <end position="100"/>
    </location>
</feature>
<evidence type="ECO:0000313" key="4">
    <source>
        <dbReference type="Proteomes" id="UP000557392"/>
    </source>
</evidence>
<feature type="signal peptide" evidence="1">
    <location>
        <begin position="1"/>
        <end position="23"/>
    </location>
</feature>
<gene>
    <name evidence="3" type="ORF">GGR46_004758</name>
</gene>
<sequence>MRNIGRLTLLAGIAATLPFTAVASPAQKAPKPKLTLARAQAIALKARPGKVTDHELEAEKGGSGLRYSFDIKAGGKGYEVGVDAVTGKVLENIVEGPNPD</sequence>
<protein>
    <submittedName>
        <fullName evidence="3">Putative membrane protein YkoI</fullName>
    </submittedName>
</protein>
<dbReference type="Proteomes" id="UP000557392">
    <property type="component" value="Unassembled WGS sequence"/>
</dbReference>
<organism evidence="3 4">
    <name type="scientific">Sphingomonas kyeonggiensis</name>
    <dbReference type="NCBI Taxonomy" id="1268553"/>
    <lineage>
        <taxon>Bacteria</taxon>
        <taxon>Pseudomonadati</taxon>
        <taxon>Pseudomonadota</taxon>
        <taxon>Alphaproteobacteria</taxon>
        <taxon>Sphingomonadales</taxon>
        <taxon>Sphingomonadaceae</taxon>
        <taxon>Sphingomonas</taxon>
    </lineage>
</organism>
<dbReference type="Pfam" id="PF03413">
    <property type="entry name" value="PepSY"/>
    <property type="match status" value="1"/>
</dbReference>
<dbReference type="InterPro" id="IPR025711">
    <property type="entry name" value="PepSY"/>
</dbReference>
<dbReference type="EMBL" id="JACIEH010000005">
    <property type="protein sequence ID" value="MBB4101168.1"/>
    <property type="molecule type" value="Genomic_DNA"/>
</dbReference>
<evidence type="ECO:0000313" key="3">
    <source>
        <dbReference type="EMBL" id="MBB4101168.1"/>
    </source>
</evidence>
<name>A0A7W6NZ95_9SPHN</name>
<evidence type="ECO:0000256" key="1">
    <source>
        <dbReference type="SAM" id="SignalP"/>
    </source>
</evidence>
<proteinExistence type="predicted"/>
<keyword evidence="4" id="KW-1185">Reference proteome</keyword>
<keyword evidence="1" id="KW-0732">Signal</keyword>
<dbReference type="Gene3D" id="3.10.450.40">
    <property type="match status" value="1"/>
</dbReference>
<comment type="caution">
    <text evidence="3">The sequence shown here is derived from an EMBL/GenBank/DDBJ whole genome shotgun (WGS) entry which is preliminary data.</text>
</comment>